<dbReference type="SUPFAM" id="SSF53756">
    <property type="entry name" value="UDP-Glycosyltransferase/glycogen phosphorylase"/>
    <property type="match status" value="1"/>
</dbReference>
<comment type="caution">
    <text evidence="2">The sequence shown here is derived from an EMBL/GenBank/DDBJ whole genome shotgun (WGS) entry which is preliminary data.</text>
</comment>
<dbReference type="Pfam" id="PF00534">
    <property type="entry name" value="Glycos_transf_1"/>
    <property type="match status" value="1"/>
</dbReference>
<dbReference type="AlphaFoldDB" id="A0A8J6UML0"/>
<keyword evidence="3" id="KW-1185">Reference proteome</keyword>
<reference evidence="2" key="2">
    <citation type="submission" date="2020-09" db="EMBL/GenBank/DDBJ databases">
        <authorList>
            <person name="Wu Z."/>
        </authorList>
    </citation>
    <scope>NUCLEOTIDE SEQUENCE</scope>
    <source>
        <strain evidence="2">SC17</strain>
    </source>
</reference>
<evidence type="ECO:0000313" key="3">
    <source>
        <dbReference type="Proteomes" id="UP000602057"/>
    </source>
</evidence>
<dbReference type="RefSeq" id="WP_188217525.1">
    <property type="nucleotide sequence ID" value="NZ_BAABGH010000002.1"/>
</dbReference>
<organism evidence="2 3">
    <name type="scientific">Aestuariibaculum suncheonense</name>
    <dbReference type="NCBI Taxonomy" id="1028745"/>
    <lineage>
        <taxon>Bacteria</taxon>
        <taxon>Pseudomonadati</taxon>
        <taxon>Bacteroidota</taxon>
        <taxon>Flavobacteriia</taxon>
        <taxon>Flavobacteriales</taxon>
        <taxon>Flavobacteriaceae</taxon>
    </lineage>
</organism>
<dbReference type="PANTHER" id="PTHR45947">
    <property type="entry name" value="SULFOQUINOVOSYL TRANSFERASE SQD2"/>
    <property type="match status" value="1"/>
</dbReference>
<dbReference type="Gene3D" id="3.40.50.2000">
    <property type="entry name" value="Glycogen Phosphorylase B"/>
    <property type="match status" value="2"/>
</dbReference>
<feature type="domain" description="Glycosyl transferase family 1" evidence="1">
    <location>
        <begin position="192"/>
        <end position="354"/>
    </location>
</feature>
<sequence>MTISLLHPFTPQAVGVIEQNVARYHSQPHVKALQQLMHEHSDVRVTVDYFTPKFRVYNYSHGNIEYRFFPVDFSWHGDHKKWRKQYSKSCLKVYKNNLPDVTIINMSAHSSRFSHQLAKTIVKHGKNYIAMLGGQHYTDTPENRTYYKQAHHILVHTQLQKETMELMPMFQGCDIRVFSLGVEANLFKPAVKKEEGGTIKLLQVCRFSRLKQIELSIEAVSFLKLQGIDVSLEIIGFKSDLIYLKELKVLVKKLSLESQVKFMDAVAQNDLIEVYQNADILLMPSNHESFGMVMVEAMACGLPVVALKNSGGPEELIAHGISGLLCEESTFSRDILNLITSKTLLKSMSVNSRNRAAEKYSLAKTYEILLKSVRDALKLS</sequence>
<dbReference type="InterPro" id="IPR001296">
    <property type="entry name" value="Glyco_trans_1"/>
</dbReference>
<gene>
    <name evidence="2" type="ORF">ICJ84_16475</name>
</gene>
<evidence type="ECO:0000313" key="2">
    <source>
        <dbReference type="EMBL" id="MBD0837031.1"/>
    </source>
</evidence>
<dbReference type="InterPro" id="IPR050194">
    <property type="entry name" value="Glycosyltransferase_grp1"/>
</dbReference>
<dbReference type="Proteomes" id="UP000602057">
    <property type="component" value="Unassembled WGS sequence"/>
</dbReference>
<evidence type="ECO:0000259" key="1">
    <source>
        <dbReference type="Pfam" id="PF00534"/>
    </source>
</evidence>
<accession>A0A8J6UML0</accession>
<name>A0A8J6UML0_9FLAO</name>
<dbReference type="EMBL" id="JACVXC010000010">
    <property type="protein sequence ID" value="MBD0837031.1"/>
    <property type="molecule type" value="Genomic_DNA"/>
</dbReference>
<proteinExistence type="predicted"/>
<dbReference type="CDD" id="cd03801">
    <property type="entry name" value="GT4_PimA-like"/>
    <property type="match status" value="1"/>
</dbReference>
<dbReference type="GO" id="GO:0016757">
    <property type="term" value="F:glycosyltransferase activity"/>
    <property type="evidence" value="ECO:0007669"/>
    <property type="project" value="InterPro"/>
</dbReference>
<protein>
    <submittedName>
        <fullName evidence="2">Glycosyltransferase family 4 protein</fullName>
    </submittedName>
</protein>
<dbReference type="PANTHER" id="PTHR45947:SF3">
    <property type="entry name" value="SULFOQUINOVOSYL TRANSFERASE SQD2"/>
    <property type="match status" value="1"/>
</dbReference>
<reference evidence="2" key="1">
    <citation type="journal article" date="2013" name="Int. J. Syst. Evol. Microbiol.">
        <title>Aestuariibaculum suncheonense gen. nov., sp. nov., a marine bacterium of the family Flavobacteriaceae isolated from a tidal flat and emended descriptions of the genera Gaetbulibacter and Tamlana.</title>
        <authorList>
            <person name="Jeong S.H."/>
            <person name="Park M.S."/>
            <person name="Jin H.M."/>
            <person name="Lee K."/>
            <person name="Park W."/>
            <person name="Jeon C.O."/>
        </authorList>
    </citation>
    <scope>NUCLEOTIDE SEQUENCE</scope>
    <source>
        <strain evidence="2">SC17</strain>
    </source>
</reference>